<dbReference type="InterPro" id="IPR036514">
    <property type="entry name" value="SGNH_hydro_sf"/>
</dbReference>
<proteinExistence type="predicted"/>
<dbReference type="RefSeq" id="WP_277362446.1">
    <property type="nucleotide sequence ID" value="NZ_JAANXN010000011.1"/>
</dbReference>
<dbReference type="Proteomes" id="UP001215461">
    <property type="component" value="Unassembled WGS sequence"/>
</dbReference>
<keyword evidence="1" id="KW-0175">Coiled coil</keyword>
<dbReference type="InterPro" id="IPR013830">
    <property type="entry name" value="SGNH_hydro"/>
</dbReference>
<reference evidence="3 4" key="1">
    <citation type="submission" date="2020-03" db="EMBL/GenBank/DDBJ databases">
        <title>Comparative genomics of Weissella paramesenteroides.</title>
        <authorList>
            <person name="Kant R."/>
            <person name="Takala T."/>
            <person name="Saris P."/>
        </authorList>
    </citation>
    <scope>NUCLEOTIDE SEQUENCE [LARGE SCALE GENOMIC DNA]</scope>
    <source>
        <strain evidence="3 4">SJ27-4</strain>
    </source>
</reference>
<dbReference type="PANTHER" id="PTHR30383">
    <property type="entry name" value="THIOESTERASE 1/PROTEASE 1/LYSOPHOSPHOLIPASE L1"/>
    <property type="match status" value="1"/>
</dbReference>
<dbReference type="EMBL" id="JAANXN010000011">
    <property type="protein sequence ID" value="MDF8371644.1"/>
    <property type="molecule type" value="Genomic_DNA"/>
</dbReference>
<evidence type="ECO:0000259" key="2">
    <source>
        <dbReference type="Pfam" id="PF13472"/>
    </source>
</evidence>
<dbReference type="AlphaFoldDB" id="A0ABD4XK56"/>
<dbReference type="Pfam" id="PF13472">
    <property type="entry name" value="Lipase_GDSL_2"/>
    <property type="match status" value="1"/>
</dbReference>
<evidence type="ECO:0000256" key="1">
    <source>
        <dbReference type="SAM" id="Coils"/>
    </source>
</evidence>
<dbReference type="InterPro" id="IPR051532">
    <property type="entry name" value="Ester_Hydrolysis_Enzymes"/>
</dbReference>
<dbReference type="Gene3D" id="3.40.50.1110">
    <property type="entry name" value="SGNH hydrolase"/>
    <property type="match status" value="1"/>
</dbReference>
<evidence type="ECO:0000313" key="4">
    <source>
        <dbReference type="Proteomes" id="UP001215461"/>
    </source>
</evidence>
<dbReference type="SUPFAM" id="SSF52266">
    <property type="entry name" value="SGNH hydrolase"/>
    <property type="match status" value="1"/>
</dbReference>
<protein>
    <submittedName>
        <fullName evidence="3">Lysophospholipase</fullName>
    </submittedName>
</protein>
<dbReference type="PANTHER" id="PTHR30383:SF5">
    <property type="entry name" value="SGNH HYDROLASE-TYPE ESTERASE DOMAIN-CONTAINING PROTEIN"/>
    <property type="match status" value="1"/>
</dbReference>
<feature type="coiled-coil region" evidence="1">
    <location>
        <begin position="138"/>
        <end position="168"/>
    </location>
</feature>
<feature type="domain" description="SGNH hydrolase-type esterase" evidence="2">
    <location>
        <begin position="56"/>
        <end position="205"/>
    </location>
</feature>
<comment type="caution">
    <text evidence="3">The sequence shown here is derived from an EMBL/GenBank/DDBJ whole genome shotgun (WGS) entry which is preliminary data.</text>
</comment>
<sequence length="214" mass="24263">MGKKEAVAQLQQQEMDVLRKYVKANKSALPDQIVFAGSSLMEMFPIEKMQQNLELKQKIYNRGVSGTTTQFLLQHIDELVLDLQPAKIFINIGSNDIDFGISEKTFISNYASILQTFQQKLPQTTVYTMAYYPMNPTIQAAKNNNQNSARSNERLAQASQQVAQLADKFGYEFINVNDGLADENGDLLPKLTFDGVHMFPAGYEIVLKNMYRYL</sequence>
<gene>
    <name evidence="3" type="ORF">G9403_08345</name>
</gene>
<accession>A0ABD4XK56</accession>
<organism evidence="3 4">
    <name type="scientific">Weissella paramesenteroides</name>
    <name type="common">Leuconostoc paramesenteroides</name>
    <dbReference type="NCBI Taxonomy" id="1249"/>
    <lineage>
        <taxon>Bacteria</taxon>
        <taxon>Bacillati</taxon>
        <taxon>Bacillota</taxon>
        <taxon>Bacilli</taxon>
        <taxon>Lactobacillales</taxon>
        <taxon>Lactobacillaceae</taxon>
        <taxon>Weissella</taxon>
    </lineage>
</organism>
<name>A0ABD4XK56_WEIPA</name>
<evidence type="ECO:0000313" key="3">
    <source>
        <dbReference type="EMBL" id="MDF8371644.1"/>
    </source>
</evidence>